<evidence type="ECO:0000256" key="5">
    <source>
        <dbReference type="ARBA" id="ARBA00023136"/>
    </source>
</evidence>
<comment type="subcellular location">
    <subcellularLocation>
        <location evidence="1">Cell membrane</location>
        <topology evidence="1">Single-pass type II membrane protein</topology>
    </subcellularLocation>
</comment>
<evidence type="ECO:0000259" key="10">
    <source>
        <dbReference type="Pfam" id="PF09976"/>
    </source>
</evidence>
<keyword evidence="12" id="KW-1185">Reference proteome</keyword>
<dbReference type="InterPro" id="IPR026039">
    <property type="entry name" value="YfgM"/>
</dbReference>
<evidence type="ECO:0000256" key="3">
    <source>
        <dbReference type="ARBA" id="ARBA00022692"/>
    </source>
</evidence>
<sequence>MSDYKTDDEKVEELKAWWKENGTSVAAGIALAIAALFGWQYWKEYKENTYAEASALYAKVDKAGKTSQDQAQADIQTLQDSYASTPYAAIASLKAAQQHAEKGEYEPAVKALRWVIDNSKEEDFKNLAKIRLARTLLVMKKADEALGLANQTYPQAYQSLLEELKGDIYTAQNKLAEARTAYDKAIASSASNGSTELIKIKRDNLGEGA</sequence>
<accession>A0ABU6CU14</accession>
<dbReference type="InterPro" id="IPR011990">
    <property type="entry name" value="TPR-like_helical_dom_sf"/>
</dbReference>
<comment type="caution">
    <text evidence="11">The sequence shown here is derived from an EMBL/GenBank/DDBJ whole genome shotgun (WGS) entry which is preliminary data.</text>
</comment>
<comment type="similarity">
    <text evidence="7">Belongs to the YfgM family.</text>
</comment>
<evidence type="ECO:0000313" key="12">
    <source>
        <dbReference type="Proteomes" id="UP001308005"/>
    </source>
</evidence>
<dbReference type="InterPro" id="IPR018704">
    <property type="entry name" value="SecYEG/CpoB_TPR"/>
</dbReference>
<name>A0ABU6CU14_9GAMM</name>
<protein>
    <recommendedName>
        <fullName evidence="8">Ancillary SecYEG translocon subunit</fullName>
    </recommendedName>
</protein>
<dbReference type="PANTHER" id="PTHR38035:SF1">
    <property type="entry name" value="ANCILLARY SECYEG TRANSLOCON SUBUNIT"/>
    <property type="match status" value="1"/>
</dbReference>
<feature type="domain" description="Ancillary SecYEG translocon subunit/Cell division coordinator CpoB TPR" evidence="10">
    <location>
        <begin position="15"/>
        <end position="206"/>
    </location>
</feature>
<gene>
    <name evidence="11" type="ORF">VSS37_01165</name>
</gene>
<dbReference type="Gene3D" id="1.25.40.10">
    <property type="entry name" value="Tetratricopeptide repeat domain"/>
    <property type="match status" value="1"/>
</dbReference>
<dbReference type="SUPFAM" id="SSF48452">
    <property type="entry name" value="TPR-like"/>
    <property type="match status" value="1"/>
</dbReference>
<dbReference type="PANTHER" id="PTHR38035">
    <property type="entry name" value="UPF0070 PROTEIN YFGM"/>
    <property type="match status" value="1"/>
</dbReference>
<keyword evidence="6" id="KW-0143">Chaperone</keyword>
<evidence type="ECO:0000256" key="6">
    <source>
        <dbReference type="ARBA" id="ARBA00023186"/>
    </source>
</evidence>
<evidence type="ECO:0000256" key="7">
    <source>
        <dbReference type="ARBA" id="ARBA00024197"/>
    </source>
</evidence>
<dbReference type="PIRSF" id="PIRSF006170">
    <property type="entry name" value="YfgM"/>
    <property type="match status" value="1"/>
</dbReference>
<keyword evidence="2" id="KW-1003">Cell membrane</keyword>
<reference evidence="12" key="1">
    <citation type="submission" date="2023-07" db="EMBL/GenBank/DDBJ databases">
        <title>The carbon used by Thiothrix.</title>
        <authorList>
            <person name="Chen L."/>
        </authorList>
    </citation>
    <scope>NUCLEOTIDE SEQUENCE [LARGE SCALE GENOMIC DNA]</scope>
</reference>
<evidence type="ECO:0000256" key="8">
    <source>
        <dbReference type="ARBA" id="ARBA00024235"/>
    </source>
</evidence>
<dbReference type="Proteomes" id="UP001308005">
    <property type="component" value="Unassembled WGS sequence"/>
</dbReference>
<evidence type="ECO:0000256" key="9">
    <source>
        <dbReference type="SAM" id="Phobius"/>
    </source>
</evidence>
<feature type="transmembrane region" description="Helical" evidence="9">
    <location>
        <begin position="24"/>
        <end position="42"/>
    </location>
</feature>
<evidence type="ECO:0000256" key="4">
    <source>
        <dbReference type="ARBA" id="ARBA00022989"/>
    </source>
</evidence>
<reference evidence="11 12" key="2">
    <citation type="submission" date="2024-01" db="EMBL/GenBank/DDBJ databases">
        <authorList>
            <person name="Xie X."/>
        </authorList>
    </citation>
    <scope>NUCLEOTIDE SEQUENCE [LARGE SCALE GENOMIC DNA]</scope>
    <source>
        <strain evidence="11">SCUT-1</strain>
    </source>
</reference>
<proteinExistence type="inferred from homology"/>
<dbReference type="EMBL" id="JAYMYJ010000012">
    <property type="protein sequence ID" value="MEB4589578.1"/>
    <property type="molecule type" value="Genomic_DNA"/>
</dbReference>
<evidence type="ECO:0000256" key="1">
    <source>
        <dbReference type="ARBA" id="ARBA00004401"/>
    </source>
</evidence>
<dbReference type="Pfam" id="PF09976">
    <property type="entry name" value="TPR_21"/>
    <property type="match status" value="1"/>
</dbReference>
<organism evidence="11 12">
    <name type="scientific">Candidatus Thiothrix phosphatis</name>
    <dbReference type="NCBI Taxonomy" id="3112415"/>
    <lineage>
        <taxon>Bacteria</taxon>
        <taxon>Pseudomonadati</taxon>
        <taxon>Pseudomonadota</taxon>
        <taxon>Gammaproteobacteria</taxon>
        <taxon>Thiotrichales</taxon>
        <taxon>Thiotrichaceae</taxon>
        <taxon>Thiothrix</taxon>
    </lineage>
</organism>
<keyword evidence="5 9" id="KW-0472">Membrane</keyword>
<dbReference type="RefSeq" id="WP_324692768.1">
    <property type="nucleotide sequence ID" value="NZ_JAYMYJ010000012.1"/>
</dbReference>
<keyword evidence="4 9" id="KW-1133">Transmembrane helix</keyword>
<evidence type="ECO:0000256" key="2">
    <source>
        <dbReference type="ARBA" id="ARBA00022475"/>
    </source>
</evidence>
<evidence type="ECO:0000313" key="11">
    <source>
        <dbReference type="EMBL" id="MEB4589578.1"/>
    </source>
</evidence>
<keyword evidence="3 9" id="KW-0812">Transmembrane</keyword>